<feature type="binding site" evidence="10">
    <location>
        <position position="11"/>
    </location>
    <ligand>
        <name>Mg(2+)</name>
        <dbReference type="ChEBI" id="CHEBI:18420"/>
        <label>2</label>
    </ligand>
</feature>
<accession>A0A4R3KJ89</accession>
<comment type="cofactor">
    <cofactor evidence="10">
        <name>Mg(2+)</name>
        <dbReference type="ChEBI" id="CHEBI:18420"/>
    </cofactor>
    <text evidence="10">Binds 1 Mg(2+) ion per subunit. May bind a second metal ion at a regulatory site, or after substrate binding.</text>
</comment>
<dbReference type="Gene3D" id="3.30.420.10">
    <property type="entry name" value="Ribonuclease H-like superfamily/Ribonuclease H"/>
    <property type="match status" value="1"/>
</dbReference>
<dbReference type="RefSeq" id="WP_132767604.1">
    <property type="nucleotide sequence ID" value="NZ_SMAB01000004.1"/>
</dbReference>
<keyword evidence="8 10" id="KW-0378">Hydrolase</keyword>
<feature type="domain" description="RNase H type-1" evidence="11">
    <location>
        <begin position="2"/>
        <end position="145"/>
    </location>
</feature>
<evidence type="ECO:0000256" key="9">
    <source>
        <dbReference type="ARBA" id="ARBA00022842"/>
    </source>
</evidence>
<name>A0A4R3KJ89_9BACI</name>
<dbReference type="HAMAP" id="MF_00042">
    <property type="entry name" value="RNase_H"/>
    <property type="match status" value="1"/>
</dbReference>
<dbReference type="CDD" id="cd09278">
    <property type="entry name" value="RNase_HI_prokaryote_like"/>
    <property type="match status" value="1"/>
</dbReference>
<comment type="subcellular location">
    <subcellularLocation>
        <location evidence="10">Cytoplasm</location>
    </subcellularLocation>
</comment>
<evidence type="ECO:0000256" key="8">
    <source>
        <dbReference type="ARBA" id="ARBA00022801"/>
    </source>
</evidence>
<dbReference type="Proteomes" id="UP000295788">
    <property type="component" value="Unassembled WGS sequence"/>
</dbReference>
<dbReference type="InterPro" id="IPR036397">
    <property type="entry name" value="RNaseH_sf"/>
</dbReference>
<dbReference type="PROSITE" id="PS50879">
    <property type="entry name" value="RNASE_H_1"/>
    <property type="match status" value="1"/>
</dbReference>
<feature type="binding site" evidence="10">
    <location>
        <position position="137"/>
    </location>
    <ligand>
        <name>Mg(2+)</name>
        <dbReference type="ChEBI" id="CHEBI:18420"/>
        <label>2</label>
    </ligand>
</feature>
<dbReference type="PANTHER" id="PTHR10642">
    <property type="entry name" value="RIBONUCLEASE H1"/>
    <property type="match status" value="1"/>
</dbReference>
<dbReference type="GO" id="GO:0005737">
    <property type="term" value="C:cytoplasm"/>
    <property type="evidence" value="ECO:0007669"/>
    <property type="project" value="UniProtKB-SubCell"/>
</dbReference>
<dbReference type="GO" id="GO:0000287">
    <property type="term" value="F:magnesium ion binding"/>
    <property type="evidence" value="ECO:0007669"/>
    <property type="project" value="UniProtKB-UniRule"/>
</dbReference>
<dbReference type="InterPro" id="IPR002156">
    <property type="entry name" value="RNaseH_domain"/>
</dbReference>
<evidence type="ECO:0000256" key="7">
    <source>
        <dbReference type="ARBA" id="ARBA00022759"/>
    </source>
</evidence>
<feature type="binding site" evidence="10">
    <location>
        <position position="50"/>
    </location>
    <ligand>
        <name>Mg(2+)</name>
        <dbReference type="ChEBI" id="CHEBI:18420"/>
        <label>1</label>
    </ligand>
</feature>
<proteinExistence type="inferred from homology"/>
<dbReference type="OrthoDB" id="7845843at2"/>
<dbReference type="InterPro" id="IPR050092">
    <property type="entry name" value="RNase_H"/>
</dbReference>
<evidence type="ECO:0000256" key="4">
    <source>
        <dbReference type="ARBA" id="ARBA00012180"/>
    </source>
</evidence>
<evidence type="ECO:0000256" key="1">
    <source>
        <dbReference type="ARBA" id="ARBA00000077"/>
    </source>
</evidence>
<evidence type="ECO:0000256" key="2">
    <source>
        <dbReference type="ARBA" id="ARBA00005300"/>
    </source>
</evidence>
<gene>
    <name evidence="10" type="primary">rnhA</name>
    <name evidence="12" type="ORF">EDD72_104171</name>
</gene>
<evidence type="ECO:0000256" key="10">
    <source>
        <dbReference type="HAMAP-Rule" id="MF_00042"/>
    </source>
</evidence>
<feature type="binding site" evidence="10">
    <location>
        <position position="11"/>
    </location>
    <ligand>
        <name>Mg(2+)</name>
        <dbReference type="ChEBI" id="CHEBI:18420"/>
        <label>1</label>
    </ligand>
</feature>
<comment type="function">
    <text evidence="10">Endonuclease that specifically degrades the RNA of RNA-DNA hybrids.</text>
</comment>
<reference evidence="12 13" key="1">
    <citation type="submission" date="2019-03" db="EMBL/GenBank/DDBJ databases">
        <title>Genomic Encyclopedia of Type Strains, Phase IV (KMG-IV): sequencing the most valuable type-strain genomes for metagenomic binning, comparative biology and taxonomic classification.</title>
        <authorList>
            <person name="Goeker M."/>
        </authorList>
    </citation>
    <scope>NUCLEOTIDE SEQUENCE [LARGE SCALE GENOMIC DNA]</scope>
    <source>
        <strain evidence="12 13">DSM 23802</strain>
    </source>
</reference>
<keyword evidence="5 10" id="KW-0540">Nuclease</keyword>
<comment type="subunit">
    <text evidence="3 10">Monomer.</text>
</comment>
<sequence>MISQSFEVYTDGACSNNQASGMQPGGWGVVFTDGRSFSGGEKKTTNNRMELTAVIEALKNTPPGSLVTIYSDSAYVINAFNQNWIKNWLRNGWKTSQGKPVENQDLWKVLIPLVQDRTVKWVKVKGHAGNHWNELADQLAVKAIAKDDLKKDDLKEDQPITITLSKANYDLLVEKLSQLAEQDPSLKILLNELIRQD</sequence>
<dbReference type="EC" id="3.1.26.4" evidence="4 10"/>
<evidence type="ECO:0000256" key="6">
    <source>
        <dbReference type="ARBA" id="ARBA00022723"/>
    </source>
</evidence>
<dbReference type="PANTHER" id="PTHR10642:SF26">
    <property type="entry name" value="RIBONUCLEASE H1"/>
    <property type="match status" value="1"/>
</dbReference>
<dbReference type="GO" id="GO:0004523">
    <property type="term" value="F:RNA-DNA hybrid ribonuclease activity"/>
    <property type="evidence" value="ECO:0007669"/>
    <property type="project" value="UniProtKB-UniRule"/>
</dbReference>
<keyword evidence="13" id="KW-1185">Reference proteome</keyword>
<dbReference type="GO" id="GO:0003676">
    <property type="term" value="F:nucleic acid binding"/>
    <property type="evidence" value="ECO:0007669"/>
    <property type="project" value="InterPro"/>
</dbReference>
<evidence type="ECO:0000259" key="11">
    <source>
        <dbReference type="PROSITE" id="PS50879"/>
    </source>
</evidence>
<dbReference type="InterPro" id="IPR022892">
    <property type="entry name" value="RNaseHI"/>
</dbReference>
<evidence type="ECO:0000313" key="12">
    <source>
        <dbReference type="EMBL" id="TCS83616.1"/>
    </source>
</evidence>
<comment type="caution">
    <text evidence="12">The sequence shown here is derived from an EMBL/GenBank/DDBJ whole genome shotgun (WGS) entry which is preliminary data.</text>
</comment>
<keyword evidence="10" id="KW-0963">Cytoplasm</keyword>
<protein>
    <recommendedName>
        <fullName evidence="4 10">Ribonuclease H</fullName>
        <shortName evidence="10">RNase H</shortName>
        <ecNumber evidence="4 10">3.1.26.4</ecNumber>
    </recommendedName>
</protein>
<dbReference type="SUPFAM" id="SSF53098">
    <property type="entry name" value="Ribonuclease H-like"/>
    <property type="match status" value="1"/>
</dbReference>
<evidence type="ECO:0000313" key="13">
    <source>
        <dbReference type="Proteomes" id="UP000295788"/>
    </source>
</evidence>
<dbReference type="Pfam" id="PF00075">
    <property type="entry name" value="RNase_H"/>
    <property type="match status" value="1"/>
</dbReference>
<keyword evidence="9 10" id="KW-0460">Magnesium</keyword>
<dbReference type="AlphaFoldDB" id="A0A4R3KJ89"/>
<evidence type="ECO:0000256" key="5">
    <source>
        <dbReference type="ARBA" id="ARBA00022722"/>
    </source>
</evidence>
<evidence type="ECO:0000256" key="3">
    <source>
        <dbReference type="ARBA" id="ARBA00011245"/>
    </source>
</evidence>
<feature type="binding site" evidence="10">
    <location>
        <position position="72"/>
    </location>
    <ligand>
        <name>Mg(2+)</name>
        <dbReference type="ChEBI" id="CHEBI:18420"/>
        <label>1</label>
    </ligand>
</feature>
<comment type="catalytic activity">
    <reaction evidence="1 10">
        <text>Endonucleolytic cleavage to 5'-phosphomonoester.</text>
        <dbReference type="EC" id="3.1.26.4"/>
    </reaction>
</comment>
<keyword evidence="6 10" id="KW-0479">Metal-binding</keyword>
<dbReference type="InterPro" id="IPR012337">
    <property type="entry name" value="RNaseH-like_sf"/>
</dbReference>
<comment type="similarity">
    <text evidence="2 10">Belongs to the RNase H family.</text>
</comment>
<organism evidence="12 13">
    <name type="scientific">Tepidibacillus fermentans</name>
    <dbReference type="NCBI Taxonomy" id="1281767"/>
    <lineage>
        <taxon>Bacteria</taxon>
        <taxon>Bacillati</taxon>
        <taxon>Bacillota</taxon>
        <taxon>Bacilli</taxon>
        <taxon>Bacillales</taxon>
        <taxon>Bacillaceae</taxon>
        <taxon>Tepidibacillus</taxon>
    </lineage>
</organism>
<dbReference type="GO" id="GO:0043137">
    <property type="term" value="P:DNA replication, removal of RNA primer"/>
    <property type="evidence" value="ECO:0007669"/>
    <property type="project" value="TreeGrafter"/>
</dbReference>
<keyword evidence="7 10" id="KW-0255">Endonuclease</keyword>
<dbReference type="EMBL" id="SMAB01000004">
    <property type="protein sequence ID" value="TCS83616.1"/>
    <property type="molecule type" value="Genomic_DNA"/>
</dbReference>